<evidence type="ECO:0000256" key="3">
    <source>
        <dbReference type="ARBA" id="ARBA00022792"/>
    </source>
</evidence>
<evidence type="ECO:0000259" key="15">
    <source>
        <dbReference type="SMART" id="SM00271"/>
    </source>
</evidence>
<evidence type="ECO:0000256" key="14">
    <source>
        <dbReference type="SAM" id="MobiDB-lite"/>
    </source>
</evidence>
<comment type="subunit">
    <text evidence="13">Heterodimer with PAM16. Component of the PAM complex, at least composed of mtHsp70, MGE1, TIM44, PAM16, PAM17 and PAM18.</text>
</comment>
<comment type="similarity">
    <text evidence="10">Belongs to the TIM14 family.</text>
</comment>
<evidence type="ECO:0000256" key="13">
    <source>
        <dbReference type="ARBA" id="ARBA00062349"/>
    </source>
</evidence>
<dbReference type="SMART" id="SM00271">
    <property type="entry name" value="DnaJ"/>
    <property type="match status" value="1"/>
</dbReference>
<dbReference type="Proteomes" id="UP000290900">
    <property type="component" value="Unassembled WGS sequence"/>
</dbReference>
<evidence type="ECO:0000256" key="6">
    <source>
        <dbReference type="ARBA" id="ARBA00023128"/>
    </source>
</evidence>
<evidence type="ECO:0000256" key="11">
    <source>
        <dbReference type="ARBA" id="ARBA00040828"/>
    </source>
</evidence>
<keyword evidence="5" id="KW-0653">Protein transport</keyword>
<organism evidence="16 17">
    <name type="scientific">Brettanomyces naardenensis</name>
    <name type="common">Yeast</name>
    <dbReference type="NCBI Taxonomy" id="13370"/>
    <lineage>
        <taxon>Eukaryota</taxon>
        <taxon>Fungi</taxon>
        <taxon>Dikarya</taxon>
        <taxon>Ascomycota</taxon>
        <taxon>Saccharomycotina</taxon>
        <taxon>Pichiomycetes</taxon>
        <taxon>Pichiales</taxon>
        <taxon>Pichiaceae</taxon>
        <taxon>Brettanomyces</taxon>
    </lineage>
</organism>
<evidence type="ECO:0000256" key="1">
    <source>
        <dbReference type="ARBA" id="ARBA00004434"/>
    </source>
</evidence>
<evidence type="ECO:0000256" key="8">
    <source>
        <dbReference type="ARBA" id="ARBA00023186"/>
    </source>
</evidence>
<dbReference type="GO" id="GO:0001405">
    <property type="term" value="C:PAM complex, Tim23 associated import motor"/>
    <property type="evidence" value="ECO:0007669"/>
    <property type="project" value="UniProtKB-ARBA"/>
</dbReference>
<evidence type="ECO:0000313" key="16">
    <source>
        <dbReference type="EMBL" id="VEU19759.1"/>
    </source>
</evidence>
<keyword evidence="5" id="KW-0811">Translocation</keyword>
<evidence type="ECO:0000256" key="9">
    <source>
        <dbReference type="ARBA" id="ARBA00037395"/>
    </source>
</evidence>
<dbReference type="GO" id="GO:0030150">
    <property type="term" value="P:protein import into mitochondrial matrix"/>
    <property type="evidence" value="ECO:0007669"/>
    <property type="project" value="TreeGrafter"/>
</dbReference>
<reference evidence="16 17" key="1">
    <citation type="submission" date="2018-12" db="EMBL/GenBank/DDBJ databases">
        <authorList>
            <person name="Tiukova I."/>
            <person name="Dainat J."/>
        </authorList>
    </citation>
    <scope>NUCLEOTIDE SEQUENCE [LARGE SCALE GENOMIC DNA]</scope>
</reference>
<dbReference type="PANTHER" id="PTHR12763">
    <property type="match status" value="1"/>
</dbReference>
<evidence type="ECO:0000256" key="7">
    <source>
        <dbReference type="ARBA" id="ARBA00023136"/>
    </source>
</evidence>
<feature type="region of interest" description="Disordered" evidence="14">
    <location>
        <begin position="1"/>
        <end position="20"/>
    </location>
</feature>
<dbReference type="AlphaFoldDB" id="A0A448YFU8"/>
<keyword evidence="8" id="KW-0143">Chaperone</keyword>
<proteinExistence type="inferred from homology"/>
<comment type="function">
    <text evidence="9">Essential component of the PAM complex, a complex required for the translocation of transit peptide-containing proteins from the inner membrane into the mitochondrial matrix in an ATP-dependent manner. In the complex, it is required to stimulate activity of mtHSP70 (SSC1).</text>
</comment>
<dbReference type="InterPro" id="IPR001623">
    <property type="entry name" value="DnaJ_domain"/>
</dbReference>
<dbReference type="InParanoid" id="A0A448YFU8"/>
<keyword evidence="6" id="KW-0496">Mitochondrion</keyword>
<dbReference type="PANTHER" id="PTHR12763:SF28">
    <property type="entry name" value="GEO10507P1-RELATED"/>
    <property type="match status" value="1"/>
</dbReference>
<keyword evidence="4" id="KW-1133">Transmembrane helix</keyword>
<accession>A0A448YFU8</accession>
<dbReference type="OrthoDB" id="240298at2759"/>
<protein>
    <recommendedName>
        <fullName evidence="11">Mitochondrial import inner membrane translocase subunit TIM14</fullName>
    </recommendedName>
    <alternativeName>
        <fullName evidence="12">Presequence translocated-associated motor subunit PAM18</fullName>
    </alternativeName>
</protein>
<evidence type="ECO:0000256" key="10">
    <source>
        <dbReference type="ARBA" id="ARBA00038105"/>
    </source>
</evidence>
<evidence type="ECO:0000313" key="17">
    <source>
        <dbReference type="Proteomes" id="UP000290900"/>
    </source>
</evidence>
<dbReference type="EMBL" id="CAACVR010000001">
    <property type="protein sequence ID" value="VEU19759.1"/>
    <property type="molecule type" value="Genomic_DNA"/>
</dbReference>
<name>A0A448YFU8_BRENA</name>
<gene>
    <name evidence="16" type="ORF">BRENAR_LOCUS495</name>
</gene>
<dbReference type="STRING" id="13370.A0A448YFU8"/>
<evidence type="ECO:0000256" key="5">
    <source>
        <dbReference type="ARBA" id="ARBA00023010"/>
    </source>
</evidence>
<keyword evidence="7" id="KW-0472">Membrane</keyword>
<feature type="domain" description="J" evidence="15">
    <location>
        <begin position="98"/>
        <end position="153"/>
    </location>
</feature>
<comment type="subcellular location">
    <subcellularLocation>
        <location evidence="1">Mitochondrion inner membrane</location>
        <topology evidence="1">Single-pass membrane protein</topology>
    </subcellularLocation>
</comment>
<keyword evidence="5" id="KW-0813">Transport</keyword>
<keyword evidence="2" id="KW-0812">Transmembrane</keyword>
<evidence type="ECO:0000256" key="2">
    <source>
        <dbReference type="ARBA" id="ARBA00022692"/>
    </source>
</evidence>
<dbReference type="FunFam" id="1.10.287.110:FF:000001">
    <property type="entry name" value="Import inner membrane translocase subunit tim14"/>
    <property type="match status" value="1"/>
</dbReference>
<evidence type="ECO:0000256" key="4">
    <source>
        <dbReference type="ARBA" id="ARBA00022989"/>
    </source>
</evidence>
<sequence>MQNITIPTLPVPGDDSAKNPNAETIYINPEQEYAKQPQKSQAEKFFDKTTASMSAHPMITFIGCFAAAYVIAGAYKNVFGTSGAQFYKGGFDAKMNAKEALRILELKESTLTQTKLKENHRRIMLLNHPDKGGSPYLATKINEAKDFLIKRGVKK</sequence>
<dbReference type="InterPro" id="IPR036869">
    <property type="entry name" value="J_dom_sf"/>
</dbReference>
<keyword evidence="17" id="KW-1185">Reference proteome</keyword>
<keyword evidence="3" id="KW-0999">Mitochondrion inner membrane</keyword>
<evidence type="ECO:0000256" key="12">
    <source>
        <dbReference type="ARBA" id="ARBA00041716"/>
    </source>
</evidence>
<dbReference type="FunCoup" id="A0A448YFU8">
    <property type="interactions" value="43"/>
</dbReference>
<dbReference type="GO" id="GO:0001671">
    <property type="term" value="F:ATPase activator activity"/>
    <property type="evidence" value="ECO:0007669"/>
    <property type="project" value="TreeGrafter"/>
</dbReference>
<dbReference type="SUPFAM" id="SSF46565">
    <property type="entry name" value="Chaperone J-domain"/>
    <property type="match status" value="1"/>
</dbReference>
<dbReference type="Gene3D" id="1.10.287.110">
    <property type="entry name" value="DnaJ domain"/>
    <property type="match status" value="1"/>
</dbReference>